<dbReference type="GO" id="GO:0015031">
    <property type="term" value="P:protein transport"/>
    <property type="evidence" value="ECO:0007669"/>
    <property type="project" value="UniProtKB-KW"/>
</dbReference>
<evidence type="ECO:0000256" key="2">
    <source>
        <dbReference type="SAM" id="MobiDB-lite"/>
    </source>
</evidence>
<keyword evidence="1" id="KW-0472">Membrane</keyword>
<organism evidence="3">
    <name type="scientific">Pachysandra terminalis</name>
    <name type="common">Carpet box</name>
    <dbReference type="NCBI Taxonomy" id="74825"/>
    <lineage>
        <taxon>Eukaryota</taxon>
        <taxon>Viridiplantae</taxon>
        <taxon>Streptophyta</taxon>
        <taxon>Embryophyta</taxon>
        <taxon>Tracheophyta</taxon>
        <taxon>Spermatophyta</taxon>
        <taxon>Magnoliopsida</taxon>
        <taxon>Buxales</taxon>
        <taxon>Buxaceae</taxon>
        <taxon>Pachysandra</taxon>
    </lineage>
</organism>
<feature type="transmembrane region" description="Helical" evidence="1">
    <location>
        <begin position="84"/>
        <end position="104"/>
    </location>
</feature>
<dbReference type="PANTHER" id="PTHR33163:SF40">
    <property type="entry name" value="PROTEIN TIC 214"/>
    <property type="match status" value="1"/>
</dbReference>
<feature type="compositionally biased region" description="Acidic residues" evidence="2">
    <location>
        <begin position="295"/>
        <end position="306"/>
    </location>
</feature>
<feature type="compositionally biased region" description="Basic and acidic residues" evidence="2">
    <location>
        <begin position="789"/>
        <end position="800"/>
    </location>
</feature>
<geneLocation type="chloroplast" evidence="3"/>
<feature type="transmembrane region" description="Helical" evidence="1">
    <location>
        <begin position="164"/>
        <end position="192"/>
    </location>
</feature>
<proteinExistence type="inferred from homology"/>
<comment type="subunit">
    <text evidence="1">Part of the Tic complex.</text>
</comment>
<feature type="compositionally biased region" description="Basic and acidic residues" evidence="2">
    <location>
        <begin position="273"/>
        <end position="284"/>
    </location>
</feature>
<dbReference type="GeneID" id="26895638"/>
<dbReference type="EMBL" id="KU204904">
    <property type="protein sequence ID" value="AMD08670.1"/>
    <property type="molecule type" value="Genomic_DNA"/>
</dbReference>
<sequence length="1902" mass="225873">MILKSFLLGNLLSLCMKIMNSVVVVGLYYGFLTTFSIGPSYLFLLRARVMEEGTEKKVSATTGFITGQLMMFISIYYAPLHLALGRPHTITVLALPYLLFHFFWNNHKHFFDYGSTTRNSMRNLSIQCVFLNNLIFQLFNHFILPSSTLARLVNIYMFRCNNKILFVTSSFVGWLIGHILFMKWVGLVLFWIRQNHSIKSNVLIRSNKYLVSELKNSMARIFSILLFITCVYYLGRMPSPIVTKKLKETSKTEERGESEEERDVEIETTSETKGTKQEQERSTEEDPSPSLCSEEKEDPDKIDETEEIRVNGKEKTKDEFKETCYKSNPVYENYYLNGNQENSKLEILKNYYLNGNQENSKLEILKDKEDKDLFWFEKPLVTLIFDYKRWNRPLRYIKNDRFENAVRNEMSQYFFYTCRSDGKQRISFTYPPSLSTFLEMIQRKIYLCTIEKLPSEELYNHFVYTNEQKKNNLRNEFINRIEALDKGFVSLDVLEKRARLCNDETEQECLPKMHDPFLNGPYRGIITKLYSSSIMNETSTEDSIEKLWINKIHSILLTDYRKFEQKMDTFDRKSLSTDIGHFFTSISEFSGEAIPSLNFKELSLLTEQGSIDSEDQAKFSKFLVDTVITDQNDQIIRKKYIGMKEISKRVPRWSYKLIDNLEQEEGENEEEAAEDHEIRSRKAKRVIIFNDNGQNTDTHTNTTTTSNDDQGNEVALIRYSQQSDFRRDIIKGSMRAQRRKMGTWKLFQANAHSPLFLDRIDKTPFFSFDISGMMKLIFRNWMEKKTEFKTSDSEEEDKKEKEKKKEKKREEETRILIAETWDSILCAQVIRGYMLVIQSILRKYIVLPSLIIVKNIGRMLLFQFPEWSEDLKEWSREIHVKCTYNGVQLSETEFPKNWLSDGIQIKILFPFCLKPWHRSKLGSHHRDTMKKKIKKDDFCFLTVWGMEAELPFGSPRKRPSFFEPICKELEKKIIKVKKNYFLVLRVLKERTKLFLKVSKETKGWVIKRILFIKIIMKALAKVNPILLFRLREVYDSSENKNRKDSIISNQVIHESSIRIRSMDWTNSLLTEKKMKDLADRTNTIRNQIEKITRDKKKKFITYEINISPNERSCDNKKLESSTNFWQILKRTNARLIRKWHYFFKFFIEKIYMDTLLCIINIPRINGQLFFESTKKMIDKSIYNDKKKKEGIDETNQKTTHFISTIKKSPSNMNNKNSKIFCDLSSLSQAYVFYKLSQTQVINKYNLQSVLQYHGTSLFLKERIKDFFEGIFDSQSRHKRLRNSGMNEWKNWLRGHYQYDLSQIKWSRLVPQKWRNRVNQRRRVQNKDSKKFGSYEYEKDQFIHYETEHDSEVYSLPIQKENLKKHYRYDLLSYNYINYENKKDSYIHGSPLQVTKSREIPYNYNYNIHKPEFFYVLGGIPISDYLGEDSIIDTEKKPDRKYFDWRILNFCLRKKVDIEAWTDIDTGANINKNTKTGTNNYQIIDKIDKKDLFYLTIRQEINPPNQKKTFFDWMGMNEEIFNRPTSNLELWFFPEFVLLYNAYKIKPWVIPIKLLLLNLNGNQNVSENKNINEKQKKDLRRSFTEKKSIEFKNLNQEEKELPGQGNLGSDAQNKGNLGSVLSKQQKDVEEDYAGSNIKKRRKKKQYTSNTEAELNLLLKRYLLFQLRWDNPFNQRMLNNIKVYCLLLRLINPKEIAISSIQSGEMSLDVILIQKDLTLTELIKKGLLIIEPIRLSIKRDGQFLMYQTISISLVHKNKNQTNGRYREKRYVEKNDFDESIARHENIVGTGNENHYELLVPENISSPRRRRELRILICFNSGNRNVVDRNPIFCNGNKVKHCGRVLDKNKRLDTDTKKFIKLKFFLWPNYRLEDLACMNRYWFDTNNGSRFSMSRIHMYPRLKIR</sequence>
<feature type="transmembrane region" description="Helical" evidence="1">
    <location>
        <begin position="124"/>
        <end position="144"/>
    </location>
</feature>
<dbReference type="RefSeq" id="YP_009234952.1">
    <property type="nucleotide sequence ID" value="NC_029433.1"/>
</dbReference>
<keyword evidence="1" id="KW-1133">Transmembrane helix</keyword>
<accession>A0A125R393</accession>
<comment type="similarity">
    <text evidence="1">Belongs to the TIC214 family.</text>
</comment>
<protein>
    <recommendedName>
        <fullName evidence="1">Protein TIC 214</fullName>
    </recommendedName>
    <alternativeName>
        <fullName evidence="1">Translocon at the inner envelope membrane of chloroplasts 214</fullName>
    </alternativeName>
</protein>
<keyword evidence="1" id="KW-1001">Plastid inner membrane</keyword>
<comment type="subcellular location">
    <subcellularLocation>
        <location evidence="1">Plastid</location>
        <location evidence="1">Chloroplast inner membrane</location>
    </subcellularLocation>
</comment>
<feature type="transmembrane region" description="Helical" evidence="1">
    <location>
        <begin position="58"/>
        <end position="78"/>
    </location>
</feature>
<gene>
    <name evidence="3" type="primary">ycf1</name>
    <name evidence="1" type="synonym">TIC214</name>
    <name evidence="3" type="ORF">PateCp081</name>
</gene>
<dbReference type="InterPro" id="IPR008896">
    <property type="entry name" value="TIC214"/>
</dbReference>
<feature type="region of interest" description="Disordered" evidence="2">
    <location>
        <begin position="246"/>
        <end position="314"/>
    </location>
</feature>
<feature type="transmembrane region" description="Helical" evidence="1">
    <location>
        <begin position="218"/>
        <end position="235"/>
    </location>
</feature>
<dbReference type="PANTHER" id="PTHR33163">
    <property type="entry name" value="PROTEIN TIC 214-RELATED"/>
    <property type="match status" value="1"/>
</dbReference>
<keyword evidence="1" id="KW-0653">Protein transport</keyword>
<name>A0A125R393_PACTE</name>
<feature type="region of interest" description="Disordered" evidence="2">
    <location>
        <begin position="789"/>
        <end position="809"/>
    </location>
</feature>
<feature type="compositionally biased region" description="Basic and acidic residues" evidence="2">
    <location>
        <begin position="246"/>
        <end position="255"/>
    </location>
</feature>
<evidence type="ECO:0000313" key="3">
    <source>
        <dbReference type="EMBL" id="AMD08670.1"/>
    </source>
</evidence>
<keyword evidence="1" id="KW-0812">Transmembrane</keyword>
<dbReference type="GO" id="GO:0009706">
    <property type="term" value="C:chloroplast inner membrane"/>
    <property type="evidence" value="ECO:0007669"/>
    <property type="project" value="UniProtKB-SubCell"/>
</dbReference>
<evidence type="ECO:0000256" key="1">
    <source>
        <dbReference type="RuleBase" id="RU364085"/>
    </source>
</evidence>
<keyword evidence="1 3" id="KW-0150">Chloroplast</keyword>
<keyword evidence="1" id="KW-0813">Transport</keyword>
<keyword evidence="1 3" id="KW-0934">Plastid</keyword>
<comment type="function">
    <text evidence="1">Involved in protein precursor import into chloroplasts. May be part of an intermediate translocation complex acting as a protein-conducting channel at the inner envelope.</text>
</comment>
<reference evidence="3" key="1">
    <citation type="journal article" date="2015" name="Mol. Phylogenet. Evol.">
        <title>Phylogenomic and structural analyses of 18 complete plastomes across nearly all families of early-diverging eudicots, including an angiosperm-wide analysis of IR gene content evolution.</title>
        <authorList>
            <person name="Sun Y."/>
            <person name="Moore M.J."/>
            <person name="Zhang S."/>
            <person name="Soltis P.S."/>
            <person name="Soltis D.E."/>
            <person name="Zhao T."/>
            <person name="Meng A."/>
            <person name="Li X."/>
            <person name="Li J."/>
            <person name="Wang H."/>
        </authorList>
    </citation>
    <scope>NUCLEOTIDE SEQUENCE</scope>
</reference>
<dbReference type="Pfam" id="PF05758">
    <property type="entry name" value="Ycf1"/>
    <property type="match status" value="1"/>
</dbReference>
<feature type="compositionally biased region" description="Acidic residues" evidence="2">
    <location>
        <begin position="256"/>
        <end position="268"/>
    </location>
</feature>
<feature type="transmembrane region" description="Helical" evidence="1">
    <location>
        <begin position="26"/>
        <end position="46"/>
    </location>
</feature>